<dbReference type="PIRSF" id="PIRSF004764">
    <property type="entry name" value="YmfJ"/>
    <property type="match status" value="1"/>
</dbReference>
<organism evidence="1 2">
    <name type="scientific">Sporolactobacillus laevolacticus DSM 442</name>
    <dbReference type="NCBI Taxonomy" id="1395513"/>
    <lineage>
        <taxon>Bacteria</taxon>
        <taxon>Bacillati</taxon>
        <taxon>Bacillota</taxon>
        <taxon>Bacilli</taxon>
        <taxon>Bacillales</taxon>
        <taxon>Sporolactobacillaceae</taxon>
        <taxon>Sporolactobacillus</taxon>
    </lineage>
</organism>
<dbReference type="InterPro" id="IPR021637">
    <property type="entry name" value="DUF3243"/>
</dbReference>
<evidence type="ECO:0000313" key="2">
    <source>
        <dbReference type="Proteomes" id="UP000018296"/>
    </source>
</evidence>
<keyword evidence="2" id="KW-1185">Reference proteome</keyword>
<sequence>MTVLDNWNRWKDFLGDRVEQAESLGMSEETVTAFAKKIGDYLSENVDPKNDQDRVLKDLWNVADEQERLVLARLMMKMVTSDTKKTHQSV</sequence>
<dbReference type="eggNOG" id="ENOG50330BT">
    <property type="taxonomic scope" value="Bacteria"/>
</dbReference>
<dbReference type="PATRIC" id="fig|1395513.3.peg.549"/>
<accession>V6IZL2</accession>
<dbReference type="EMBL" id="AWTC01000002">
    <property type="protein sequence ID" value="EST13018.1"/>
    <property type="molecule type" value="Genomic_DNA"/>
</dbReference>
<dbReference type="AlphaFoldDB" id="V6IZL2"/>
<comment type="caution">
    <text evidence="1">The sequence shown here is derived from an EMBL/GenBank/DDBJ whole genome shotgun (WGS) entry which is preliminary data.</text>
</comment>
<dbReference type="InterPro" id="IPR024702">
    <property type="entry name" value="Uncharacterised_YmfJ"/>
</dbReference>
<protein>
    <recommendedName>
        <fullName evidence="3">DUF3243 domain-containing protein</fullName>
    </recommendedName>
</protein>
<evidence type="ECO:0000313" key="1">
    <source>
        <dbReference type="EMBL" id="EST13018.1"/>
    </source>
</evidence>
<dbReference type="Proteomes" id="UP000018296">
    <property type="component" value="Unassembled WGS sequence"/>
</dbReference>
<dbReference type="RefSeq" id="WP_023508849.1">
    <property type="nucleotide sequence ID" value="NZ_AWTC01000002.1"/>
</dbReference>
<proteinExistence type="predicted"/>
<dbReference type="Gene3D" id="1.10.760.20">
    <property type="entry name" value="Protein of unknown function DUF3243"/>
    <property type="match status" value="1"/>
</dbReference>
<evidence type="ECO:0008006" key="3">
    <source>
        <dbReference type="Google" id="ProtNLM"/>
    </source>
</evidence>
<dbReference type="OrthoDB" id="2382009at2"/>
<dbReference type="STRING" id="1395513.P343_02700"/>
<reference evidence="1 2" key="1">
    <citation type="journal article" date="2013" name="Genome Announc.">
        <title>Genome Sequence of Sporolactobacillus laevolacticus DSM442, an Efficient Polymer-Grade D-Lactate Producer from Agricultural Waste Cottonseed as a Nitrogen Source.</title>
        <authorList>
            <person name="Wang H."/>
            <person name="Wang L."/>
            <person name="Ju J."/>
            <person name="Yu B."/>
            <person name="Ma Y."/>
        </authorList>
    </citation>
    <scope>NUCLEOTIDE SEQUENCE [LARGE SCALE GENOMIC DNA]</scope>
    <source>
        <strain evidence="1 2">DSM 442</strain>
    </source>
</reference>
<dbReference type="InterPro" id="IPR038292">
    <property type="entry name" value="YmfJ/YflH_sf"/>
</dbReference>
<name>V6IZL2_9BACL</name>
<dbReference type="Pfam" id="PF11588">
    <property type="entry name" value="DUF3243"/>
    <property type="match status" value="1"/>
</dbReference>
<gene>
    <name evidence="1" type="ORF">P343_02700</name>
</gene>